<feature type="coiled-coil region" evidence="6">
    <location>
        <begin position="92"/>
        <end position="119"/>
    </location>
</feature>
<dbReference type="GO" id="GO:0060090">
    <property type="term" value="F:molecular adaptor activity"/>
    <property type="evidence" value="ECO:0007669"/>
    <property type="project" value="InterPro"/>
</dbReference>
<feature type="coiled-coil region" evidence="6">
    <location>
        <begin position="860"/>
        <end position="891"/>
    </location>
</feature>
<evidence type="ECO:0000256" key="7">
    <source>
        <dbReference type="SAM" id="MobiDB-lite"/>
    </source>
</evidence>
<sequence length="2874" mass="333355">MDNEEKRRSRALEAGREMLEAYKLKHSNRRFSKSHEQASDEESFRNEAENQSIDLRSVSNNESILSRDITYSSVSMSEGEGDGDLEGLAGRVTELEELLQGKEAVVEALHAEIDHLRADASSPTSSHSQNSNNPYKDVIVTYRAKLQEFDRALNQRDNLIEDLTTSLQQALASRDALLAQISVLNSTQLGNPDRENTCDEKISALENALRIQKELVTQLSSQLEQAEQNVKRLEHEKEVQNTELVDYKDQIENFNKKIQSGSAEIDNSISDAQQVQKQYEKIKKDMEAVINGFKAETSANNAKHSSEIKELSLRHEAELQKLRDENHNLETRHAKEMSVFQTQLSNYKRTIESLKLDLVTRKETHAKDKELLTEQIKLHKLQLDEMTTKYIATTSVLDSKESIERSLEQALNDAATLRTENESLKFKLDDLSSRYSAAQSLIENNQVHERTLSNKIFTLEKSLSRLSGISFAELDQTAYQTLDEMSLQYQITKQKLEEKAVMEKELVQKIQDLQDLVSKTRTELESANLAKESYEKQIKDMKNTCDRLKSEMNSTLEHQQQRFSADSLEVSRMPSCEFEQEILELKKTIEKRDEETAEYIKKLEELEGINQRLVEESQKLKNGLATAYAQCAVFEEKLDQTLGFGESKLDDTSALMEQTASSTFDLEEVLHKQSNYNKVLLKLESCRKQLEDFERERAQVLHKLEELTKEKEDLLKEKEELLVDAKAKEEHHREEIKILKMEATAESKKFRHLLSNFEEGNEGLKQLKIEMEEKHAKEMEELRTYFEQKCLQMEKQYSEEVFSQQSKKMSDNDSEIEELNEDLYIGSGPVELSGGGDALGVLEKEIKSDSLSDFKDKKQNNVSEEKIAKITAEYEEKLENLRKQLQEVKEKSGRTILLKAVNQFCQTEQSSTAAVQESCNELNKLRADYNRQLEEQVGLARIDIINALQEQIEALITIESESDENWPTELLELRNKFTSNTKKEIQALRERHVQEIKCLREESNQIINGLHDEIKRIKAETHESLQSNLIKERDILHKTCATLKGLVSQLIDYFADCEEELNNTIISEVLKKQSTPRMDSRSVFECEQSAAKIKRVHFAPKSNEIASIVGSDTDLHDLINSEKDVMKILKNELEASLQRLRADSAKILNTSFSDSESWSTGLGDSPRDKLIEVEKLLAAFQEENEHLKVKVIELQQRVIMAENKKEVISEGYGEQDESVLEEVEEDFSQLQDRAKYVVMNGCNDTVYLLQLIDELCRHADKSIDDIKREKEDLQHQVSLVPTPTPNIHKVRKVKIEAADKQLRSTRKFQEEQAVEREAEREEATKQIKQLQERLRELEREKDRDYREYCIDSAESALSPASSSAGSSTLRQIDESEIDVSVETLKTQMHDLETKKLKTESELEAAVEKIWELREVIRELEQQVTARVNCEDLLSGKIKQLEEVVVAQTKNQEELVQELEVLKSGNDNNQLSDHIGHLQEELRKHQLSSEQLTANSSALKQLRLEIRELQSQLDRKTRELESMHVCGSSLSLSQPSEDVSIREQIDAARCPTPEDPTSPPILPLDHVLKLKETLLKHFRAEDVALKRLKDLDIQLSSLQRQNEELLAEQEMLQQTTSEQLFQIETLRARLEQQKQNAPFAQRQATSRLETQLYEINDRLEIAERALNDKDIECFLNYKPTCLFAPQLAEVKDQLERVSRLLAEKETEIANVVQSENDVLQKLKNKLEIVEEENHMMQAKLNNQEKTQTNMPQLIDAMLTDKNNEIDHLREQLMQREKQLEVYFSIDEAQLRELLRHNEHQKNSARTLSDILSINSECEEVEAIREAPNYTRQNVSNFKIPNSIIHSSGASKRDVVDFSQGIVDTPKVPMLELDSHSQCSDAIDSNNEISKDMDNLQMHPHEQVSLARVSPTPDTDAENQNESTASEDHDGFVCPRHGKVNNSTRNVEETVLNDTITVQRIQELEAHLHEIKEELGAKSVALNQRDAELLEIQSHLEQLQENIESLNEDRLYYKSEYEKTKESELKIQRDLEEVENTLKKRTEELEDFKEKIQVNEKILTEEAKRCKRSEATLQEKLKEITNLKEIISEKDITIETLQARNTEIDNENKELYEYRRKLESYQQEITECQNEIQRLSEGLNSRDQMIRRLEEMARRSSLSGGSSPSEKDQEIFHLQEYLKEKDKVIRQMSDDSKSLHRALETIQNKMKESGNVVELRRKLKDERRSNVELTEEIAKLRTEVEMLSSSRRVEEDNDIAEMVQRELNLSARLDQQLLNVIDSEPEDRMKRMKCNDLKQANKEIDELNRFKDDLEIEREMLRSQIAEYENRIMQLKGDAEEESLRITKMEEELARERHLVRSLQLQLQREKNSAEENKVRDTELISLLRIKLDEALEVRDRLLMEQKSHEVMNTLKDQNRKDIPDFGTEFEKQRLELAEKLEAEQHKYAEAQEVIKKLESEKDRLQKQYELAEAEIKKLTSSLDLADCVKDQMKSDLRKTREELKAKNKECDWQKSMLKTISEADSKRNQQRTSDHSELKNLRRELKNAQEVINDFEADMKTLKKQLSESTEREAQLSRCIETLTDKETELTEQLSAAKAEDIKLRDIIADQQNELQLYLRREIELSEELKRERLSPNKNNSPSKVLQRVKDLNSTIERLSQEKVHLYEKISHLREENERYLDQIRFLETQLSLKNKGYSNAVSRNDTEEKLQHFYGKYLRSDSRRKALIYQKHYLVCIIAGYQRLEENTFAFLAQLTQTQRTYARRGMHRHHARVRFRSAVLVVISLQRMKWLILRWRTGRRVGANVVLGNIERPAITQPIRHRSAGTMTGHSPPVKERATTNGTSAFSHDPYFRRLTDIQQSLHLRVPESSTDNFKSD</sequence>
<comment type="subcellular location">
    <subcellularLocation>
        <location evidence="1">Cytoplasm</location>
        <location evidence="1">Cytoskeleton</location>
        <location evidence="1">Microtubule organizing center</location>
        <location evidence="1">Centrosome</location>
    </subcellularLocation>
</comment>
<evidence type="ECO:0000256" key="4">
    <source>
        <dbReference type="ARBA" id="ARBA00023054"/>
    </source>
</evidence>
<feature type="coiled-coil region" evidence="6">
    <location>
        <begin position="369"/>
        <end position="434"/>
    </location>
</feature>
<feature type="coiled-coil region" evidence="6">
    <location>
        <begin position="2291"/>
        <end position="2360"/>
    </location>
</feature>
<feature type="coiled-coil region" evidence="6">
    <location>
        <begin position="1980"/>
        <end position="2136"/>
    </location>
</feature>
<keyword evidence="10" id="KW-1185">Reference proteome</keyword>
<dbReference type="InterPro" id="IPR028745">
    <property type="entry name" value="AKAP9/Pericentrin"/>
</dbReference>
<keyword evidence="3" id="KW-0597">Phosphoprotein</keyword>
<organism evidence="9 10">
    <name type="scientific">Trichomalopsis sarcophagae</name>
    <dbReference type="NCBI Taxonomy" id="543379"/>
    <lineage>
        <taxon>Eukaryota</taxon>
        <taxon>Metazoa</taxon>
        <taxon>Ecdysozoa</taxon>
        <taxon>Arthropoda</taxon>
        <taxon>Hexapoda</taxon>
        <taxon>Insecta</taxon>
        <taxon>Pterygota</taxon>
        <taxon>Neoptera</taxon>
        <taxon>Endopterygota</taxon>
        <taxon>Hymenoptera</taxon>
        <taxon>Apocrita</taxon>
        <taxon>Proctotrupomorpha</taxon>
        <taxon>Chalcidoidea</taxon>
        <taxon>Pteromalidae</taxon>
        <taxon>Pteromalinae</taxon>
        <taxon>Trichomalopsis</taxon>
    </lineage>
</organism>
<feature type="coiled-coil region" evidence="6">
    <location>
        <begin position="493"/>
        <end position="558"/>
    </location>
</feature>
<feature type="coiled-coil region" evidence="6">
    <location>
        <begin position="202"/>
        <end position="339"/>
    </location>
</feature>
<feature type="coiled-coil region" evidence="6">
    <location>
        <begin position="1381"/>
        <end position="1518"/>
    </location>
</feature>
<feature type="region of interest" description="Disordered" evidence="7">
    <location>
        <begin position="1902"/>
        <end position="1939"/>
    </location>
</feature>
<dbReference type="OrthoDB" id="2020852at2759"/>
<feature type="coiled-coil region" evidence="6">
    <location>
        <begin position="1306"/>
        <end position="1347"/>
    </location>
</feature>
<feature type="coiled-coil region" evidence="6">
    <location>
        <begin position="596"/>
        <end position="623"/>
    </location>
</feature>
<feature type="region of interest" description="Disordered" evidence="7">
    <location>
        <begin position="2818"/>
        <end position="2845"/>
    </location>
</feature>
<dbReference type="Proteomes" id="UP000215335">
    <property type="component" value="Unassembled WGS sequence"/>
</dbReference>
<dbReference type="EMBL" id="NNAY01000638">
    <property type="protein sequence ID" value="OXU27253.1"/>
    <property type="molecule type" value="Genomic_DNA"/>
</dbReference>
<evidence type="ECO:0000313" key="10">
    <source>
        <dbReference type="Proteomes" id="UP000215335"/>
    </source>
</evidence>
<evidence type="ECO:0000256" key="2">
    <source>
        <dbReference type="ARBA" id="ARBA00022490"/>
    </source>
</evidence>
<evidence type="ECO:0000313" key="9">
    <source>
        <dbReference type="EMBL" id="OXU27253.1"/>
    </source>
</evidence>
<keyword evidence="5" id="KW-0206">Cytoskeleton</keyword>
<feature type="domain" description="Pericentrin/AKAP-450 centrosomal targeting" evidence="8">
    <location>
        <begin position="2712"/>
        <end position="2792"/>
    </location>
</feature>
<dbReference type="InterPro" id="IPR019528">
    <property type="entry name" value="PACT_domain"/>
</dbReference>
<dbReference type="Pfam" id="PF10495">
    <property type="entry name" value="PACT_coil_coil"/>
    <property type="match status" value="1"/>
</dbReference>
<dbReference type="GO" id="GO:0005813">
    <property type="term" value="C:centrosome"/>
    <property type="evidence" value="ECO:0007669"/>
    <property type="project" value="UniProtKB-SubCell"/>
</dbReference>
<feature type="region of interest" description="Disordered" evidence="7">
    <location>
        <begin position="25"/>
        <end position="55"/>
    </location>
</feature>
<reference evidence="9 10" key="1">
    <citation type="journal article" date="2017" name="Curr. Biol.">
        <title>The Evolution of Venom by Co-option of Single-Copy Genes.</title>
        <authorList>
            <person name="Martinson E.O."/>
            <person name="Mrinalini"/>
            <person name="Kelkar Y.D."/>
            <person name="Chang C.H."/>
            <person name="Werren J.H."/>
        </authorList>
    </citation>
    <scope>NUCLEOTIDE SEQUENCE [LARGE SCALE GENOMIC DNA]</scope>
    <source>
        <strain evidence="9 10">Alberta</strain>
        <tissue evidence="9">Whole body</tissue>
    </source>
</reference>
<dbReference type="GO" id="GO:0007165">
    <property type="term" value="P:signal transduction"/>
    <property type="evidence" value="ECO:0007669"/>
    <property type="project" value="InterPro"/>
</dbReference>
<feature type="compositionally biased region" description="Basic and acidic residues" evidence="7">
    <location>
        <begin position="33"/>
        <end position="48"/>
    </location>
</feature>
<feature type="coiled-coil region" evidence="6">
    <location>
        <begin position="2210"/>
        <end position="2244"/>
    </location>
</feature>
<feature type="coiled-coil region" evidence="6">
    <location>
        <begin position="1686"/>
        <end position="1777"/>
    </location>
</feature>
<feature type="coiled-coil region" evidence="6">
    <location>
        <begin position="1587"/>
        <end position="1642"/>
    </location>
</feature>
<evidence type="ECO:0000259" key="8">
    <source>
        <dbReference type="Pfam" id="PF10495"/>
    </source>
</evidence>
<comment type="caution">
    <text evidence="9">The sequence shown here is derived from an EMBL/GenBank/DDBJ whole genome shotgun (WGS) entry which is preliminary data.</text>
</comment>
<dbReference type="STRING" id="543379.A0A232F9Z2"/>
<proteinExistence type="predicted"/>
<evidence type="ECO:0000256" key="6">
    <source>
        <dbReference type="SAM" id="Coils"/>
    </source>
</evidence>
<feature type="coiled-coil region" evidence="6">
    <location>
        <begin position="676"/>
        <end position="781"/>
    </location>
</feature>
<dbReference type="PANTHER" id="PTHR44981">
    <property type="entry name" value="PERICENTRIN-LIKE PROTEIN, ISOFORM F"/>
    <property type="match status" value="1"/>
</dbReference>
<feature type="coiled-coil region" evidence="6">
    <location>
        <begin position="982"/>
        <end position="1020"/>
    </location>
</feature>
<evidence type="ECO:0000256" key="1">
    <source>
        <dbReference type="ARBA" id="ARBA00004300"/>
    </source>
</evidence>
<keyword evidence="4 6" id="KW-0175">Coiled coil</keyword>
<dbReference type="PANTHER" id="PTHR44981:SF2">
    <property type="entry name" value="PERICENTRIN-LIKE PROTEIN, ISOFORM F"/>
    <property type="match status" value="1"/>
</dbReference>
<name>A0A232F9Z2_9HYME</name>
<dbReference type="GO" id="GO:0005737">
    <property type="term" value="C:cytoplasm"/>
    <property type="evidence" value="ECO:0007669"/>
    <property type="project" value="UniProtKB-ARBA"/>
</dbReference>
<gene>
    <name evidence="9" type="ORF">TSAR_006124</name>
</gene>
<evidence type="ECO:0000256" key="3">
    <source>
        <dbReference type="ARBA" id="ARBA00022553"/>
    </source>
</evidence>
<feature type="coiled-coil region" evidence="6">
    <location>
        <begin position="1119"/>
        <end position="1204"/>
    </location>
</feature>
<feature type="coiled-coil region" evidence="6">
    <location>
        <begin position="2428"/>
        <end position="2685"/>
    </location>
</feature>
<accession>A0A232F9Z2</accession>
<keyword evidence="2" id="KW-0963">Cytoplasm</keyword>
<protein>
    <recommendedName>
        <fullName evidence="8">Pericentrin/AKAP-450 centrosomal targeting domain-containing protein</fullName>
    </recommendedName>
</protein>
<evidence type="ECO:0000256" key="5">
    <source>
        <dbReference type="ARBA" id="ARBA00023212"/>
    </source>
</evidence>